<dbReference type="Xenbase" id="XB-GENE-977151">
    <property type="gene designation" value="scrn3"/>
</dbReference>
<evidence type="ECO:0000256" key="3">
    <source>
        <dbReference type="SAM" id="SignalP"/>
    </source>
</evidence>
<dbReference type="Pfam" id="PF03577">
    <property type="entry name" value="Peptidase_C69"/>
    <property type="match status" value="1"/>
</dbReference>
<evidence type="ECO:0000256" key="2">
    <source>
        <dbReference type="ARBA" id="ARBA00040986"/>
    </source>
</evidence>
<protein>
    <recommendedName>
        <fullName evidence="2">Secernin-2</fullName>
    </recommendedName>
</protein>
<proteinExistence type="inferred from homology"/>
<name>A0A8J0T727_XENTR</name>
<evidence type="ECO:0000313" key="6">
    <source>
        <dbReference type="Xenbase" id="XB-GENE-977151"/>
    </source>
</evidence>
<evidence type="ECO:0000313" key="4">
    <source>
        <dbReference type="Proteomes" id="UP000008143"/>
    </source>
</evidence>
<dbReference type="AGR" id="Xenbase:XB-GENE-977151"/>
<dbReference type="GeneID" id="100495311"/>
<reference evidence="5" key="1">
    <citation type="submission" date="2025-08" db="UniProtKB">
        <authorList>
            <consortium name="RefSeq"/>
        </authorList>
    </citation>
    <scope>IDENTIFICATION</scope>
    <source>
        <strain evidence="5">Nigerian</strain>
        <tissue evidence="5">Liver and blood</tissue>
    </source>
</reference>
<dbReference type="AlphaFoldDB" id="A0A8J0T727"/>
<dbReference type="FunFam" id="3.60.60.10:FF:000001">
    <property type="entry name" value="Secernin 1"/>
    <property type="match status" value="1"/>
</dbReference>
<gene>
    <name evidence="5 6" type="primary">scrn3</name>
</gene>
<dbReference type="InterPro" id="IPR005322">
    <property type="entry name" value="Peptidase_C69"/>
</dbReference>
<dbReference type="RefSeq" id="XP_017952923.2">
    <property type="nucleotide sequence ID" value="XM_018097434.2"/>
</dbReference>
<dbReference type="GO" id="GO:0006508">
    <property type="term" value="P:proteolysis"/>
    <property type="evidence" value="ECO:0007669"/>
    <property type="project" value="InterPro"/>
</dbReference>
<evidence type="ECO:0000256" key="1">
    <source>
        <dbReference type="ARBA" id="ARBA00005705"/>
    </source>
</evidence>
<feature type="chain" id="PRO_5035238978" description="Secernin-2" evidence="3">
    <location>
        <begin position="22"/>
        <end position="446"/>
    </location>
</feature>
<dbReference type="GO" id="GO:0016805">
    <property type="term" value="F:dipeptidase activity"/>
    <property type="evidence" value="ECO:0007669"/>
    <property type="project" value="InterPro"/>
</dbReference>
<dbReference type="OrthoDB" id="5175656at2759"/>
<organism evidence="4 5">
    <name type="scientific">Xenopus tropicalis</name>
    <name type="common">Western clawed frog</name>
    <name type="synonym">Silurana tropicalis</name>
    <dbReference type="NCBI Taxonomy" id="8364"/>
    <lineage>
        <taxon>Eukaryota</taxon>
        <taxon>Metazoa</taxon>
        <taxon>Chordata</taxon>
        <taxon>Craniata</taxon>
        <taxon>Vertebrata</taxon>
        <taxon>Euteleostomi</taxon>
        <taxon>Amphibia</taxon>
        <taxon>Batrachia</taxon>
        <taxon>Anura</taxon>
        <taxon>Pipoidea</taxon>
        <taxon>Pipidae</taxon>
        <taxon>Xenopodinae</taxon>
        <taxon>Xenopus</taxon>
        <taxon>Silurana</taxon>
    </lineage>
</organism>
<accession>A0A8J0T727</accession>
<keyword evidence="4" id="KW-1185">Reference proteome</keyword>
<evidence type="ECO:0000313" key="5">
    <source>
        <dbReference type="RefSeq" id="XP_017952923.2"/>
    </source>
</evidence>
<comment type="similarity">
    <text evidence="1">Belongs to the peptidase C69 family. Secernin subfamily.</text>
</comment>
<dbReference type="GO" id="GO:0070004">
    <property type="term" value="F:cysteine-type exopeptidase activity"/>
    <property type="evidence" value="ECO:0007669"/>
    <property type="project" value="InterPro"/>
</dbReference>
<dbReference type="Proteomes" id="UP000008143">
    <property type="component" value="Chromosome 9"/>
</dbReference>
<sequence length="446" mass="50139">MPTKTWRSSCLFLSELILVKAKSWVQSAVCSCIFLTMEPCSCDTFVALPPATVGNRIIFGKNSDRPHDEVQEIVYFSGKCYAAGEKLECTYIEIEQVKQTYAVVLSRPSWLWGAEMGANEFGVCIGNEAVWGKEDIGKEEALLGMDLVRLGLERARTAEEAVDVIVSLLDQYGQGGNCNEDTTPFLYHNSFLIADRKEAWILETAGDFWAAEKVEEGIRNISNNFSITTKIDREHPKTRPHASNNSWWDGVQEFNFAGAYSWHYPSKSSSHGDRYCEGYKLLKKHNGNMTAEAMIEILSDKRSGVNMEGSFRTTGSMVSILPQDPNQPCCHFFTGTPDPSRSVFKPFIFAPQIEQLPKTASPSFGSDDPVKQLPRFQTRPDRRHELWRKHESALKNMGNEMLGKMKNLEKQKLKEVECILNGGDVDPASLAMLFPNSVEDEIKIYG</sequence>
<feature type="signal peptide" evidence="3">
    <location>
        <begin position="1"/>
        <end position="21"/>
    </location>
</feature>
<dbReference type="PANTHER" id="PTHR12994">
    <property type="entry name" value="SECERNIN"/>
    <property type="match status" value="1"/>
</dbReference>
<keyword evidence="3" id="KW-0732">Signal</keyword>
<dbReference type="PANTHER" id="PTHR12994:SF18">
    <property type="entry name" value="SECERNIN-3"/>
    <property type="match status" value="1"/>
</dbReference>
<dbReference type="OMA" id="CYYDVSD"/>
<dbReference type="CTD" id="79634"/>
<dbReference type="Gene3D" id="3.60.60.10">
    <property type="entry name" value="Penicillin V Acylase, Chain A"/>
    <property type="match status" value="1"/>
</dbReference>